<dbReference type="PANTHER" id="PTHR13748">
    <property type="entry name" value="COBW-RELATED"/>
    <property type="match status" value="1"/>
</dbReference>
<evidence type="ECO:0000313" key="8">
    <source>
        <dbReference type="EMBL" id="NEY72599.1"/>
    </source>
</evidence>
<dbReference type="Pfam" id="PF02492">
    <property type="entry name" value="cobW"/>
    <property type="match status" value="1"/>
</dbReference>
<accession>A0A6M0QA42</accession>
<organism evidence="8 9">
    <name type="scientific">Bacillus mesophilus</name>
    <dbReference type="NCBI Taxonomy" id="1808955"/>
    <lineage>
        <taxon>Bacteria</taxon>
        <taxon>Bacillati</taxon>
        <taxon>Bacillota</taxon>
        <taxon>Bacilli</taxon>
        <taxon>Bacillales</taxon>
        <taxon>Bacillaceae</taxon>
        <taxon>Bacillus</taxon>
    </lineage>
</organism>
<keyword evidence="2" id="KW-0378">Hydrolase</keyword>
<proteinExistence type="inferred from homology"/>
<dbReference type="Gene3D" id="3.40.50.300">
    <property type="entry name" value="P-loop containing nucleotide triphosphate hydrolases"/>
    <property type="match status" value="1"/>
</dbReference>
<feature type="domain" description="CobW/HypB/UreG nucleotide-binding" evidence="6">
    <location>
        <begin position="6"/>
        <end position="186"/>
    </location>
</feature>
<dbReference type="AlphaFoldDB" id="A0A6M0QA42"/>
<comment type="caution">
    <text evidence="8">The sequence shown here is derived from an EMBL/GenBank/DDBJ whole genome shotgun (WGS) entry which is preliminary data.</text>
</comment>
<dbReference type="InterPro" id="IPR036627">
    <property type="entry name" value="CobW-likC_sf"/>
</dbReference>
<sequence>MRGKTPVYIISGFLGSGKTTVLKKLVEYTRQQNKKVGLILNELGDVNVENYMFEQEQMVELLNGCICCSIQDDLKETLQQFIDNPVDILLIEGTGVANPNEIVDTLVSTTYLENFELKSIISLVDASNFLDYQSIFSSSKEIRQLLKEQITSASLVIVNKTDLISTKQLQKVEASIYKNIANDTPMIATSYGEVSIEELLKPRIRMITSGESDQKSCSCSSNDHKEGCEHQNHSNHASIKAVKLDNLPSLDRKQLQKWLKGLPGEIIRGKGIVQVSGETGLTSFQYAAGRLSFEKLAEASMQETVMILIGNNIKKDEIIKYYEKGFL</sequence>
<reference evidence="8 9" key="1">
    <citation type="submission" date="2020-02" db="EMBL/GenBank/DDBJ databases">
        <title>Bacillus aquiflavi sp. nov., isolated from yellow water of strong flavor Chinese baijiu in Yibin region of China.</title>
        <authorList>
            <person name="Xie J."/>
        </authorList>
    </citation>
    <scope>NUCLEOTIDE SEQUENCE [LARGE SCALE GENOMIC DNA]</scope>
    <source>
        <strain evidence="8 9">SA4</strain>
    </source>
</reference>
<keyword evidence="9" id="KW-1185">Reference proteome</keyword>
<dbReference type="InterPro" id="IPR027417">
    <property type="entry name" value="P-loop_NTPase"/>
</dbReference>
<evidence type="ECO:0000256" key="2">
    <source>
        <dbReference type="ARBA" id="ARBA00022801"/>
    </source>
</evidence>
<evidence type="ECO:0000259" key="6">
    <source>
        <dbReference type="Pfam" id="PF02492"/>
    </source>
</evidence>
<dbReference type="Pfam" id="PF07683">
    <property type="entry name" value="CobW_C"/>
    <property type="match status" value="1"/>
</dbReference>
<dbReference type="GO" id="GO:0005737">
    <property type="term" value="C:cytoplasm"/>
    <property type="evidence" value="ECO:0007669"/>
    <property type="project" value="TreeGrafter"/>
</dbReference>
<dbReference type="RefSeq" id="WP_163180059.1">
    <property type="nucleotide sequence ID" value="NZ_JAAIWM010000004.1"/>
</dbReference>
<dbReference type="CDD" id="cd03112">
    <property type="entry name" value="CobW-like"/>
    <property type="match status" value="1"/>
</dbReference>
<comment type="similarity">
    <text evidence="4">Belongs to the SIMIBI class G3E GTPase family. ZNG1 subfamily.</text>
</comment>
<dbReference type="EMBL" id="JAAIWM010000004">
    <property type="protein sequence ID" value="NEY72599.1"/>
    <property type="molecule type" value="Genomic_DNA"/>
</dbReference>
<dbReference type="Proteomes" id="UP000481043">
    <property type="component" value="Unassembled WGS sequence"/>
</dbReference>
<gene>
    <name evidence="8" type="ORF">G4D63_12750</name>
</gene>
<dbReference type="Gene3D" id="3.30.1220.10">
    <property type="entry name" value="CobW-like, C-terminal domain"/>
    <property type="match status" value="1"/>
</dbReference>
<dbReference type="InterPro" id="IPR011629">
    <property type="entry name" value="CobW-like_C"/>
</dbReference>
<dbReference type="SUPFAM" id="SSF52540">
    <property type="entry name" value="P-loop containing nucleoside triphosphate hydrolases"/>
    <property type="match status" value="1"/>
</dbReference>
<dbReference type="InterPro" id="IPR003495">
    <property type="entry name" value="CobW/HypB/UreG_nucleotide-bd"/>
</dbReference>
<keyword evidence="3" id="KW-0143">Chaperone</keyword>
<keyword evidence="1" id="KW-0547">Nucleotide-binding</keyword>
<dbReference type="GO" id="GO:0016787">
    <property type="term" value="F:hydrolase activity"/>
    <property type="evidence" value="ECO:0007669"/>
    <property type="project" value="UniProtKB-KW"/>
</dbReference>
<evidence type="ECO:0000256" key="4">
    <source>
        <dbReference type="ARBA" id="ARBA00034320"/>
    </source>
</evidence>
<dbReference type="PANTHER" id="PTHR13748:SF62">
    <property type="entry name" value="COBW DOMAIN-CONTAINING PROTEIN"/>
    <property type="match status" value="1"/>
</dbReference>
<evidence type="ECO:0000256" key="1">
    <source>
        <dbReference type="ARBA" id="ARBA00022741"/>
    </source>
</evidence>
<feature type="domain" description="CobW C-terminal" evidence="7">
    <location>
        <begin position="249"/>
        <end position="319"/>
    </location>
</feature>
<evidence type="ECO:0000259" key="7">
    <source>
        <dbReference type="Pfam" id="PF07683"/>
    </source>
</evidence>
<name>A0A6M0QA42_9BACI</name>
<dbReference type="SUPFAM" id="SSF90002">
    <property type="entry name" value="Hypothetical protein YjiA, C-terminal domain"/>
    <property type="match status" value="1"/>
</dbReference>
<dbReference type="GO" id="GO:0000166">
    <property type="term" value="F:nucleotide binding"/>
    <property type="evidence" value="ECO:0007669"/>
    <property type="project" value="UniProtKB-KW"/>
</dbReference>
<evidence type="ECO:0000256" key="5">
    <source>
        <dbReference type="ARBA" id="ARBA00049117"/>
    </source>
</evidence>
<dbReference type="InterPro" id="IPR051316">
    <property type="entry name" value="Zinc-reg_GTPase_activator"/>
</dbReference>
<evidence type="ECO:0000256" key="3">
    <source>
        <dbReference type="ARBA" id="ARBA00023186"/>
    </source>
</evidence>
<evidence type="ECO:0000313" key="9">
    <source>
        <dbReference type="Proteomes" id="UP000481043"/>
    </source>
</evidence>
<comment type="catalytic activity">
    <reaction evidence="5">
        <text>GTP + H2O = GDP + phosphate + H(+)</text>
        <dbReference type="Rhea" id="RHEA:19669"/>
        <dbReference type="ChEBI" id="CHEBI:15377"/>
        <dbReference type="ChEBI" id="CHEBI:15378"/>
        <dbReference type="ChEBI" id="CHEBI:37565"/>
        <dbReference type="ChEBI" id="CHEBI:43474"/>
        <dbReference type="ChEBI" id="CHEBI:58189"/>
    </reaction>
    <physiologicalReaction direction="left-to-right" evidence="5">
        <dbReference type="Rhea" id="RHEA:19670"/>
    </physiologicalReaction>
</comment>
<protein>
    <submittedName>
        <fullName evidence="8">GTP-binding protein</fullName>
    </submittedName>
</protein>